<evidence type="ECO:0000259" key="2">
    <source>
        <dbReference type="PROSITE" id="PS01148"/>
    </source>
</evidence>
<sequence length="76" mass="8463">MANFDRELDASGLHCPMPALRSKKALEGMASGQVLHIISTDPASKNDIPSFAKATRNELLEAREESGKFHYYIRKT</sequence>
<dbReference type="EMBL" id="MFTC01000069">
    <property type="protein sequence ID" value="OGI50441.1"/>
    <property type="molecule type" value="Genomic_DNA"/>
</dbReference>
<dbReference type="CDD" id="cd00291">
    <property type="entry name" value="SirA_YedF_YeeD"/>
    <property type="match status" value="1"/>
</dbReference>
<dbReference type="AlphaFoldDB" id="A0A1F6TZB1"/>
<evidence type="ECO:0000256" key="1">
    <source>
        <dbReference type="ARBA" id="ARBA00008984"/>
    </source>
</evidence>
<dbReference type="PROSITE" id="PS01148">
    <property type="entry name" value="UPF0033"/>
    <property type="match status" value="1"/>
</dbReference>
<dbReference type="SUPFAM" id="SSF64307">
    <property type="entry name" value="SirA-like"/>
    <property type="match status" value="1"/>
</dbReference>
<dbReference type="InterPro" id="IPR036868">
    <property type="entry name" value="TusA-like_sf"/>
</dbReference>
<comment type="caution">
    <text evidence="3">The sequence shown here is derived from an EMBL/GenBank/DDBJ whole genome shotgun (WGS) entry which is preliminary data.</text>
</comment>
<dbReference type="InterPro" id="IPR001455">
    <property type="entry name" value="TusA-like"/>
</dbReference>
<protein>
    <submittedName>
        <fullName evidence="3">SirA family protein</fullName>
    </submittedName>
</protein>
<name>A0A1F6TZB1_9PROT</name>
<dbReference type="Gene3D" id="3.30.110.40">
    <property type="entry name" value="TusA-like domain"/>
    <property type="match status" value="1"/>
</dbReference>
<gene>
    <name evidence="3" type="ORF">A3A87_09570</name>
</gene>
<dbReference type="STRING" id="1817768.A3A87_09570"/>
<dbReference type="Pfam" id="PF01206">
    <property type="entry name" value="TusA"/>
    <property type="match status" value="1"/>
</dbReference>
<dbReference type="Proteomes" id="UP000179037">
    <property type="component" value="Unassembled WGS sequence"/>
</dbReference>
<proteinExistence type="inferred from homology"/>
<feature type="domain" description="UPF0033" evidence="2">
    <location>
        <begin position="8"/>
        <end position="32"/>
    </location>
</feature>
<evidence type="ECO:0000313" key="4">
    <source>
        <dbReference type="Proteomes" id="UP000179037"/>
    </source>
</evidence>
<comment type="similarity">
    <text evidence="1">Belongs to the sulfur carrier protein TusA family.</text>
</comment>
<dbReference type="PANTHER" id="PTHR33279:SF2">
    <property type="entry name" value="SULFUR CARRIER PROTEIN TUSA"/>
    <property type="match status" value="1"/>
</dbReference>
<accession>A0A1F6TZB1</accession>
<evidence type="ECO:0000313" key="3">
    <source>
        <dbReference type="EMBL" id="OGI50441.1"/>
    </source>
</evidence>
<organism evidence="3 4">
    <name type="scientific">Candidatus Muproteobacteria bacterium RIFCSPLOWO2_01_FULL_60_18</name>
    <dbReference type="NCBI Taxonomy" id="1817768"/>
    <lineage>
        <taxon>Bacteria</taxon>
        <taxon>Pseudomonadati</taxon>
        <taxon>Pseudomonadota</taxon>
        <taxon>Candidatus Muproteobacteria</taxon>
    </lineage>
</organism>
<reference evidence="3 4" key="1">
    <citation type="journal article" date="2016" name="Nat. Commun.">
        <title>Thousands of microbial genomes shed light on interconnected biogeochemical processes in an aquifer system.</title>
        <authorList>
            <person name="Anantharaman K."/>
            <person name="Brown C.T."/>
            <person name="Hug L.A."/>
            <person name="Sharon I."/>
            <person name="Castelle C.J."/>
            <person name="Probst A.J."/>
            <person name="Thomas B.C."/>
            <person name="Singh A."/>
            <person name="Wilkins M.J."/>
            <person name="Karaoz U."/>
            <person name="Brodie E.L."/>
            <person name="Williams K.H."/>
            <person name="Hubbard S.S."/>
            <person name="Banfield J.F."/>
        </authorList>
    </citation>
    <scope>NUCLEOTIDE SEQUENCE [LARGE SCALE GENOMIC DNA]</scope>
</reference>
<dbReference type="PANTHER" id="PTHR33279">
    <property type="entry name" value="SULFUR CARRIER PROTEIN YEDF-RELATED"/>
    <property type="match status" value="1"/>
</dbReference>